<dbReference type="RefSeq" id="WP_346189062.1">
    <property type="nucleotide sequence ID" value="NZ_BAABRL010000008.1"/>
</dbReference>
<dbReference type="Proteomes" id="UP001424741">
    <property type="component" value="Unassembled WGS sequence"/>
</dbReference>
<reference evidence="1 2" key="1">
    <citation type="submission" date="2024-02" db="EMBL/GenBank/DDBJ databases">
        <title>Rubritalea halochordaticola NBRC 107102.</title>
        <authorList>
            <person name="Ichikawa N."/>
            <person name="Katano-Makiyama Y."/>
            <person name="Hidaka K."/>
        </authorList>
    </citation>
    <scope>NUCLEOTIDE SEQUENCE [LARGE SCALE GENOMIC DNA]</scope>
    <source>
        <strain evidence="1 2">NBRC 107102</strain>
    </source>
</reference>
<organism evidence="1 2">
    <name type="scientific">Rubritalea halochordaticola</name>
    <dbReference type="NCBI Taxonomy" id="714537"/>
    <lineage>
        <taxon>Bacteria</taxon>
        <taxon>Pseudomonadati</taxon>
        <taxon>Verrucomicrobiota</taxon>
        <taxon>Verrucomicrobiia</taxon>
        <taxon>Verrucomicrobiales</taxon>
        <taxon>Rubritaleaceae</taxon>
        <taxon>Rubritalea</taxon>
    </lineage>
</organism>
<accession>A0ABP9V182</accession>
<proteinExistence type="predicted"/>
<gene>
    <name evidence="1" type="ORF">Rhal01_02563</name>
</gene>
<protein>
    <submittedName>
        <fullName evidence="1">Uncharacterized protein</fullName>
    </submittedName>
</protein>
<sequence>MKTFKRLILTALILLGLAVLVIGISLYPRLSNMKSEYHTVGAIDSIRSYLEENDGQWPSSPEQLQNEFPPGGIVYIDYSATSRDLIKHPEKLREAVRPRSGKFYTYPHYEHHLEQLLITLQDTNRIKFHREEEQPAE</sequence>
<name>A0ABP9V182_9BACT</name>
<evidence type="ECO:0000313" key="2">
    <source>
        <dbReference type="Proteomes" id="UP001424741"/>
    </source>
</evidence>
<evidence type="ECO:0000313" key="1">
    <source>
        <dbReference type="EMBL" id="GAA5496380.1"/>
    </source>
</evidence>
<keyword evidence="2" id="KW-1185">Reference proteome</keyword>
<comment type="caution">
    <text evidence="1">The sequence shown here is derived from an EMBL/GenBank/DDBJ whole genome shotgun (WGS) entry which is preliminary data.</text>
</comment>
<dbReference type="EMBL" id="BAABRL010000008">
    <property type="protein sequence ID" value="GAA5496380.1"/>
    <property type="molecule type" value="Genomic_DNA"/>
</dbReference>